<dbReference type="KEGG" id="fae:FAES_3197"/>
<organism evidence="1 2">
    <name type="scientific">Fibrella aestuarina BUZ 2</name>
    <dbReference type="NCBI Taxonomy" id="1166018"/>
    <lineage>
        <taxon>Bacteria</taxon>
        <taxon>Pseudomonadati</taxon>
        <taxon>Bacteroidota</taxon>
        <taxon>Cytophagia</taxon>
        <taxon>Cytophagales</taxon>
        <taxon>Spirosomataceae</taxon>
        <taxon>Fibrella</taxon>
    </lineage>
</organism>
<name>I0KAQ3_9BACT</name>
<accession>I0KAQ3</accession>
<dbReference type="eggNOG" id="ENOG5033A8J">
    <property type="taxonomic scope" value="Bacteria"/>
</dbReference>
<dbReference type="AlphaFoldDB" id="I0KAQ3"/>
<evidence type="ECO:0000313" key="2">
    <source>
        <dbReference type="Proteomes" id="UP000011058"/>
    </source>
</evidence>
<sequence>MARPGPFRLAAARPDCAGSWAAFSGSLALAFRTKAHRANFGAVNNNPVIRMKKLLFWLLSVAALSTSCKQNADVLPGGHVDTQAVGKWMYGSFAMADFWSYDGTYQGKPFELAVVFDFKANGTYEKYFVASTNDYSNCRTQAFTYEKGSVNFNEADGSFTTTPTEGHYRGFYACAPSKNIDRKMERSELKAQTYYYTLQTGSSGKPTIVVRFNRGDTNVSTFLPTTW</sequence>
<dbReference type="HOGENOM" id="CLU_1218304_0_0_10"/>
<reference evidence="1 2" key="1">
    <citation type="journal article" date="2012" name="J. Bacteriol.">
        <title>Genome Sequence of Fibrella aestuarina BUZ 2T, a Filamentous Marine Bacterium.</title>
        <authorList>
            <person name="Filippini M."/>
            <person name="Qi W."/>
            <person name="Blom J."/>
            <person name="Goesmann A."/>
            <person name="Smits T.H."/>
            <person name="Bagheri H.C."/>
        </authorList>
    </citation>
    <scope>NUCLEOTIDE SEQUENCE [LARGE SCALE GENOMIC DNA]</scope>
    <source>
        <strain evidence="2">BUZ 2T</strain>
    </source>
</reference>
<dbReference type="STRING" id="1166018.FAES_3197"/>
<keyword evidence="2" id="KW-1185">Reference proteome</keyword>
<protein>
    <submittedName>
        <fullName evidence="1">Uncharacterized protein</fullName>
    </submittedName>
</protein>
<dbReference type="Proteomes" id="UP000011058">
    <property type="component" value="Chromosome"/>
</dbReference>
<proteinExistence type="predicted"/>
<evidence type="ECO:0000313" key="1">
    <source>
        <dbReference type="EMBL" id="CCH01206.1"/>
    </source>
</evidence>
<gene>
    <name evidence="1" type="ORF">FAES_3197</name>
</gene>
<dbReference type="EMBL" id="HE796683">
    <property type="protein sequence ID" value="CCH01206.1"/>
    <property type="molecule type" value="Genomic_DNA"/>
</dbReference>